<feature type="region of interest" description="Disordered" evidence="1">
    <location>
        <begin position="101"/>
        <end position="145"/>
    </location>
</feature>
<comment type="caution">
    <text evidence="2">The sequence shown here is derived from an EMBL/GenBank/DDBJ whole genome shotgun (WGS) entry which is preliminary data.</text>
</comment>
<feature type="compositionally biased region" description="Polar residues" evidence="1">
    <location>
        <begin position="101"/>
        <end position="113"/>
    </location>
</feature>
<keyword evidence="3" id="KW-1185">Reference proteome</keyword>
<proteinExistence type="predicted"/>
<dbReference type="Proteomes" id="UP000824120">
    <property type="component" value="Chromosome 8"/>
</dbReference>
<feature type="compositionally biased region" description="Basic and acidic residues" evidence="1">
    <location>
        <begin position="129"/>
        <end position="138"/>
    </location>
</feature>
<dbReference type="AlphaFoldDB" id="A0A9J5XTM9"/>
<gene>
    <name evidence="2" type="ORF">H5410_041628</name>
</gene>
<protein>
    <submittedName>
        <fullName evidence="2">Uncharacterized protein</fullName>
    </submittedName>
</protein>
<dbReference type="EMBL" id="JACXVP010000008">
    <property type="protein sequence ID" value="KAG5591114.1"/>
    <property type="molecule type" value="Genomic_DNA"/>
</dbReference>
<reference evidence="2 3" key="1">
    <citation type="submission" date="2020-09" db="EMBL/GenBank/DDBJ databases">
        <title>De no assembly of potato wild relative species, Solanum commersonii.</title>
        <authorList>
            <person name="Cho K."/>
        </authorList>
    </citation>
    <scope>NUCLEOTIDE SEQUENCE [LARGE SCALE GENOMIC DNA]</scope>
    <source>
        <strain evidence="2">LZ3.2</strain>
        <tissue evidence="2">Leaf</tissue>
    </source>
</reference>
<evidence type="ECO:0000256" key="1">
    <source>
        <dbReference type="SAM" id="MobiDB-lite"/>
    </source>
</evidence>
<evidence type="ECO:0000313" key="2">
    <source>
        <dbReference type="EMBL" id="KAG5591114.1"/>
    </source>
</evidence>
<evidence type="ECO:0000313" key="3">
    <source>
        <dbReference type="Proteomes" id="UP000824120"/>
    </source>
</evidence>
<sequence length="145" mass="16365">MAMKLFKMRGSLTLETRGIPISLKEKIEIMGVIETRTNMQKSGNIFFLRMKAWFLSGDFNNALATEYRTGSHVVPGENQAFQGCIDTLQLTALRQTGRHFTFSNRHQDGSSSPLKEEAVAKLEDDEDMEQSKEKDGTKTKNSKTN</sequence>
<dbReference type="OrthoDB" id="1305376at2759"/>
<name>A0A9J5XTM9_SOLCO</name>
<organism evidence="2 3">
    <name type="scientific">Solanum commersonii</name>
    <name type="common">Commerson's wild potato</name>
    <name type="synonym">Commerson's nightshade</name>
    <dbReference type="NCBI Taxonomy" id="4109"/>
    <lineage>
        <taxon>Eukaryota</taxon>
        <taxon>Viridiplantae</taxon>
        <taxon>Streptophyta</taxon>
        <taxon>Embryophyta</taxon>
        <taxon>Tracheophyta</taxon>
        <taxon>Spermatophyta</taxon>
        <taxon>Magnoliopsida</taxon>
        <taxon>eudicotyledons</taxon>
        <taxon>Gunneridae</taxon>
        <taxon>Pentapetalae</taxon>
        <taxon>asterids</taxon>
        <taxon>lamiids</taxon>
        <taxon>Solanales</taxon>
        <taxon>Solanaceae</taxon>
        <taxon>Solanoideae</taxon>
        <taxon>Solaneae</taxon>
        <taxon>Solanum</taxon>
    </lineage>
</organism>
<accession>A0A9J5XTM9</accession>